<dbReference type="STRING" id="1408189.CLAC_06895"/>
<evidence type="ECO:0000313" key="2">
    <source>
        <dbReference type="Proteomes" id="UP000058446"/>
    </source>
</evidence>
<name>A0A0K2H490_9CORY</name>
<evidence type="ECO:0008006" key="3">
    <source>
        <dbReference type="Google" id="ProtNLM"/>
    </source>
</evidence>
<dbReference type="GO" id="GO:0016020">
    <property type="term" value="C:membrane"/>
    <property type="evidence" value="ECO:0007669"/>
    <property type="project" value="InterPro"/>
</dbReference>
<gene>
    <name evidence="1" type="ORF">CLAC_06895</name>
</gene>
<dbReference type="GO" id="GO:0055070">
    <property type="term" value="P:copper ion homeostasis"/>
    <property type="evidence" value="ECO:0007669"/>
    <property type="project" value="InterPro"/>
</dbReference>
<dbReference type="KEGG" id="clw:CLAC_06895"/>
<dbReference type="EMBL" id="CP006841">
    <property type="protein sequence ID" value="ALA68531.1"/>
    <property type="molecule type" value="Genomic_DNA"/>
</dbReference>
<dbReference type="Proteomes" id="UP000058446">
    <property type="component" value="Chromosome"/>
</dbReference>
<accession>A0A0K2H490</accession>
<reference evidence="1 2" key="1">
    <citation type="submission" date="2013-10" db="EMBL/GenBank/DDBJ databases">
        <title>Complete genome sequence of Corynebacterium lactis DSM 45799(T), isolated from raw cow milk.</title>
        <authorList>
            <person name="Ruckert C."/>
            <person name="Albersmeier A."/>
            <person name="Lipski A."/>
            <person name="Kalinowski J."/>
        </authorList>
    </citation>
    <scope>NUCLEOTIDE SEQUENCE [LARGE SCALE GENOMIC DNA]</scope>
    <source>
        <strain evidence="1 2">RW2-5</strain>
    </source>
</reference>
<sequence length="303" mass="29990">MAKRRSGKFTAGVTGAALGVAVGAALGAYVLNPAGAGIDFGGAAASERDSAKAEAEAQQARADEANRILKPVVGEVVKDALADVPTLVIATPDATDEQLKTVAETLKAAGAPDAGVLKLTDKFLSASGADELKDTVATSLPTNVQLDAERRDPGRQAGQALAPVLELGKDGGEQASAADRKLLLESLKGAGFVDYEEGTLRPAAGIVIVGEHGTVKGAGGDGSGASKEDAEFGATIVADLATALAEGLGQSGANGHVVVATDGADTGAIATLDSRGGASNMVGRVRAVSDSAGQIGLVRDLKG</sequence>
<dbReference type="RefSeq" id="WP_053412256.1">
    <property type="nucleotide sequence ID" value="NZ_CP006841.1"/>
</dbReference>
<keyword evidence="2" id="KW-1185">Reference proteome</keyword>
<organism evidence="1 2">
    <name type="scientific">Corynebacterium lactis RW2-5</name>
    <dbReference type="NCBI Taxonomy" id="1408189"/>
    <lineage>
        <taxon>Bacteria</taxon>
        <taxon>Bacillati</taxon>
        <taxon>Actinomycetota</taxon>
        <taxon>Actinomycetes</taxon>
        <taxon>Mycobacteriales</taxon>
        <taxon>Corynebacteriaceae</taxon>
        <taxon>Corynebacterium</taxon>
    </lineage>
</organism>
<dbReference type="InterPro" id="IPR021522">
    <property type="entry name" value="MctB"/>
</dbReference>
<dbReference type="OrthoDB" id="4350157at2"/>
<protein>
    <recommendedName>
        <fullName evidence="3">Copper transporter</fullName>
    </recommendedName>
</protein>
<dbReference type="PATRIC" id="fig|1408189.4.peg.1377"/>
<evidence type="ECO:0000313" key="1">
    <source>
        <dbReference type="EMBL" id="ALA68531.1"/>
    </source>
</evidence>
<dbReference type="AlphaFoldDB" id="A0A0K2H490"/>
<proteinExistence type="predicted"/>
<dbReference type="Pfam" id="PF11382">
    <property type="entry name" value="MctB"/>
    <property type="match status" value="1"/>
</dbReference>